<reference evidence="2 3" key="1">
    <citation type="submission" date="2018-10" db="EMBL/GenBank/DDBJ databases">
        <title>Isolation from soil.</title>
        <authorList>
            <person name="Hu J."/>
        </authorList>
    </citation>
    <scope>NUCLEOTIDE SEQUENCE [LARGE SCALE GENOMIC DNA]</scope>
    <source>
        <strain evidence="2 3">NEAU-Ht49</strain>
    </source>
</reference>
<sequence length="86" mass="10260">MPDLHALIITGQPLHHRTRHSFSELARRINPIVRGWMQYYGAFYRSALYPLLSRINSYLVRWIRKKHKRLRGMKKAMKCWHGVTSG</sequence>
<dbReference type="RefSeq" id="WP_122195892.1">
    <property type="nucleotide sequence ID" value="NZ_JBHSKC010000019.1"/>
</dbReference>
<protein>
    <recommendedName>
        <fullName evidence="1">Group II intron maturase-specific domain-containing protein</fullName>
    </recommendedName>
</protein>
<proteinExistence type="predicted"/>
<evidence type="ECO:0000313" key="3">
    <source>
        <dbReference type="Proteomes" id="UP000282674"/>
    </source>
</evidence>
<gene>
    <name evidence="2" type="ORF">EBO15_19810</name>
</gene>
<accession>A0A3M2LYF5</accession>
<evidence type="ECO:0000313" key="2">
    <source>
        <dbReference type="EMBL" id="RMI42471.1"/>
    </source>
</evidence>
<feature type="domain" description="Group II intron maturase-specific" evidence="1">
    <location>
        <begin position="16"/>
        <end position="80"/>
    </location>
</feature>
<dbReference type="Proteomes" id="UP000282674">
    <property type="component" value="Unassembled WGS sequence"/>
</dbReference>
<dbReference type="OrthoDB" id="1550386at2"/>
<dbReference type="Pfam" id="PF08388">
    <property type="entry name" value="GIIM"/>
    <property type="match status" value="1"/>
</dbReference>
<organism evidence="2 3">
    <name type="scientific">Actinomadura harenae</name>
    <dbReference type="NCBI Taxonomy" id="2483351"/>
    <lineage>
        <taxon>Bacteria</taxon>
        <taxon>Bacillati</taxon>
        <taxon>Actinomycetota</taxon>
        <taxon>Actinomycetes</taxon>
        <taxon>Streptosporangiales</taxon>
        <taxon>Thermomonosporaceae</taxon>
        <taxon>Actinomadura</taxon>
    </lineage>
</organism>
<evidence type="ECO:0000259" key="1">
    <source>
        <dbReference type="Pfam" id="PF08388"/>
    </source>
</evidence>
<comment type="caution">
    <text evidence="2">The sequence shown here is derived from an EMBL/GenBank/DDBJ whole genome shotgun (WGS) entry which is preliminary data.</text>
</comment>
<name>A0A3M2LYF5_9ACTN</name>
<dbReference type="EMBL" id="RFFG01000033">
    <property type="protein sequence ID" value="RMI42471.1"/>
    <property type="molecule type" value="Genomic_DNA"/>
</dbReference>
<dbReference type="AlphaFoldDB" id="A0A3M2LYF5"/>
<dbReference type="InterPro" id="IPR013597">
    <property type="entry name" value="Mat_intron_G2"/>
</dbReference>
<keyword evidence="3" id="KW-1185">Reference proteome</keyword>